<dbReference type="GO" id="GO:0019288">
    <property type="term" value="P:isopentenyl diphosphate biosynthetic process, methylerythritol 4-phosphate pathway"/>
    <property type="evidence" value="ECO:0007669"/>
    <property type="project" value="UniProtKB-UniRule"/>
</dbReference>
<evidence type="ECO:0000256" key="7">
    <source>
        <dbReference type="ARBA" id="ARBA00022840"/>
    </source>
</evidence>
<dbReference type="NCBIfam" id="NF011202">
    <property type="entry name" value="PRK14608.1"/>
    <property type="match status" value="1"/>
</dbReference>
<keyword evidence="14" id="KW-1185">Reference proteome</keyword>
<evidence type="ECO:0000313" key="14">
    <source>
        <dbReference type="Proteomes" id="UP000593594"/>
    </source>
</evidence>
<dbReference type="InterPro" id="IPR014721">
    <property type="entry name" value="Ribsml_uS5_D2-typ_fold_subgr"/>
</dbReference>
<evidence type="ECO:0000259" key="12">
    <source>
        <dbReference type="Pfam" id="PF08544"/>
    </source>
</evidence>
<evidence type="ECO:0000256" key="8">
    <source>
        <dbReference type="ARBA" id="ARBA00023229"/>
    </source>
</evidence>
<gene>
    <name evidence="10" type="primary">ispE</name>
    <name evidence="13" type="ORF">HW532_04895</name>
</gene>
<evidence type="ECO:0000256" key="9">
    <source>
        <dbReference type="ARBA" id="ARBA00032554"/>
    </source>
</evidence>
<feature type="active site" evidence="10">
    <location>
        <position position="144"/>
    </location>
</feature>
<dbReference type="InterPro" id="IPR006204">
    <property type="entry name" value="GHMP_kinase_N_dom"/>
</dbReference>
<dbReference type="InterPro" id="IPR004424">
    <property type="entry name" value="IspE"/>
</dbReference>
<evidence type="ECO:0000256" key="2">
    <source>
        <dbReference type="ARBA" id="ARBA00012052"/>
    </source>
</evidence>
<dbReference type="GO" id="GO:0016114">
    <property type="term" value="P:terpenoid biosynthetic process"/>
    <property type="evidence" value="ECO:0007669"/>
    <property type="project" value="UniProtKB-UniRule"/>
</dbReference>
<evidence type="ECO:0000256" key="1">
    <source>
        <dbReference type="ARBA" id="ARBA00009684"/>
    </source>
</evidence>
<organism evidence="13 14">
    <name type="scientific">Kaustia mangrovi</name>
    <dbReference type="NCBI Taxonomy" id="2593653"/>
    <lineage>
        <taxon>Bacteria</taxon>
        <taxon>Pseudomonadati</taxon>
        <taxon>Pseudomonadota</taxon>
        <taxon>Alphaproteobacteria</taxon>
        <taxon>Hyphomicrobiales</taxon>
        <taxon>Parvibaculaceae</taxon>
        <taxon>Kaustia</taxon>
    </lineage>
</organism>
<sequence length="297" mass="30437">MASNADRRAVERARAKINLTLHVVGRRGDGYHLLESFVVFAEAGDELAFAPADRFSLEVAGPFGGGLSGGGDNLVLRAAHALSERFPGRIPPARMTLAKHLPVSSGIGGGSADAAATLRGLCALAGLSPDGDTLHELARRLGADVPVCLESRATVMAGIGERLSPAPGLPPHGAVLVNPGHAVSTPDVFARLDLTPGEGAGAPHPPLPAGGWRTAEELAGLLGACRNDLEIPARALVPEIDRVLDALEACPGTLLARMSGSGATCFALFGSRAEADAAADRIATAHPGWWVAATTFR</sequence>
<dbReference type="PANTHER" id="PTHR43527">
    <property type="entry name" value="4-DIPHOSPHOCYTIDYL-2-C-METHYL-D-ERYTHRITOL KINASE, CHLOROPLASTIC"/>
    <property type="match status" value="1"/>
</dbReference>
<evidence type="ECO:0000313" key="13">
    <source>
        <dbReference type="EMBL" id="QPC42101.1"/>
    </source>
</evidence>
<accession>A0A7S8C2E4</accession>
<reference evidence="13 14" key="1">
    <citation type="submission" date="2020-06" db="EMBL/GenBank/DDBJ databases">
        <title>Genome sequence of 2 isolates from Red Sea Mangroves.</title>
        <authorList>
            <person name="Sefrji F."/>
            <person name="Michoud G."/>
            <person name="Merlino G."/>
            <person name="Daffonchio D."/>
        </authorList>
    </citation>
    <scope>NUCLEOTIDE SEQUENCE [LARGE SCALE GENOMIC DNA]</scope>
    <source>
        <strain evidence="13 14">R1DC25</strain>
    </source>
</reference>
<feature type="binding site" evidence="10">
    <location>
        <begin position="102"/>
        <end position="112"/>
    </location>
    <ligand>
        <name>ATP</name>
        <dbReference type="ChEBI" id="CHEBI:30616"/>
    </ligand>
</feature>
<keyword evidence="8 10" id="KW-0414">Isoprene biosynthesis</keyword>
<dbReference type="InterPro" id="IPR020568">
    <property type="entry name" value="Ribosomal_Su5_D2-typ_SF"/>
</dbReference>
<feature type="domain" description="GHMP kinase N-terminal" evidence="11">
    <location>
        <begin position="73"/>
        <end position="149"/>
    </location>
</feature>
<dbReference type="GO" id="GO:0050515">
    <property type="term" value="F:4-(cytidine 5'-diphospho)-2-C-methyl-D-erythritol kinase activity"/>
    <property type="evidence" value="ECO:0007669"/>
    <property type="project" value="UniProtKB-UniRule"/>
</dbReference>
<comment type="function">
    <text evidence="10">Catalyzes the phosphorylation of the position 2 hydroxy group of 4-diphosphocytidyl-2C-methyl-D-erythritol.</text>
</comment>
<dbReference type="RefSeq" id="WP_213163331.1">
    <property type="nucleotide sequence ID" value="NZ_CP058214.1"/>
</dbReference>
<dbReference type="Proteomes" id="UP000593594">
    <property type="component" value="Chromosome"/>
</dbReference>
<dbReference type="SUPFAM" id="SSF54211">
    <property type="entry name" value="Ribosomal protein S5 domain 2-like"/>
    <property type="match status" value="1"/>
</dbReference>
<protein>
    <recommendedName>
        <fullName evidence="3 10">4-diphosphocytidyl-2-C-methyl-D-erythritol kinase</fullName>
        <shortName evidence="10">CMK</shortName>
        <ecNumber evidence="2 10">2.7.1.148</ecNumber>
    </recommendedName>
    <alternativeName>
        <fullName evidence="9 10">4-(cytidine-5'-diphospho)-2-C-methyl-D-erythritol kinase</fullName>
    </alternativeName>
</protein>
<keyword evidence="5 10" id="KW-0547">Nucleotide-binding</keyword>
<dbReference type="EC" id="2.7.1.148" evidence="2 10"/>
<proteinExistence type="inferred from homology"/>
<name>A0A7S8C2E4_9HYPH</name>
<dbReference type="NCBIfam" id="TIGR00154">
    <property type="entry name" value="ispE"/>
    <property type="match status" value="1"/>
</dbReference>
<dbReference type="InterPro" id="IPR036554">
    <property type="entry name" value="GHMP_kinase_C_sf"/>
</dbReference>
<feature type="active site" evidence="10">
    <location>
        <position position="16"/>
    </location>
</feature>
<feature type="domain" description="GHMP kinase C-terminal" evidence="12">
    <location>
        <begin position="213"/>
        <end position="284"/>
    </location>
</feature>
<evidence type="ECO:0000256" key="5">
    <source>
        <dbReference type="ARBA" id="ARBA00022741"/>
    </source>
</evidence>
<dbReference type="PANTHER" id="PTHR43527:SF2">
    <property type="entry name" value="4-DIPHOSPHOCYTIDYL-2-C-METHYL-D-ERYTHRITOL KINASE, CHLOROPLASTIC"/>
    <property type="match status" value="1"/>
</dbReference>
<dbReference type="UniPathway" id="UPA00056">
    <property type="reaction ID" value="UER00094"/>
</dbReference>
<comment type="similarity">
    <text evidence="1 10">Belongs to the GHMP kinase family. IspE subfamily.</text>
</comment>
<dbReference type="EMBL" id="CP058214">
    <property type="protein sequence ID" value="QPC42101.1"/>
    <property type="molecule type" value="Genomic_DNA"/>
</dbReference>
<keyword evidence="6 10" id="KW-0418">Kinase</keyword>
<evidence type="ECO:0000256" key="6">
    <source>
        <dbReference type="ARBA" id="ARBA00022777"/>
    </source>
</evidence>
<comment type="catalytic activity">
    <reaction evidence="10">
        <text>4-CDP-2-C-methyl-D-erythritol + ATP = 4-CDP-2-C-methyl-D-erythritol 2-phosphate + ADP + H(+)</text>
        <dbReference type="Rhea" id="RHEA:18437"/>
        <dbReference type="ChEBI" id="CHEBI:15378"/>
        <dbReference type="ChEBI" id="CHEBI:30616"/>
        <dbReference type="ChEBI" id="CHEBI:57823"/>
        <dbReference type="ChEBI" id="CHEBI:57919"/>
        <dbReference type="ChEBI" id="CHEBI:456216"/>
        <dbReference type="EC" id="2.7.1.148"/>
    </reaction>
</comment>
<dbReference type="Pfam" id="PF08544">
    <property type="entry name" value="GHMP_kinases_C"/>
    <property type="match status" value="1"/>
</dbReference>
<evidence type="ECO:0000256" key="4">
    <source>
        <dbReference type="ARBA" id="ARBA00022679"/>
    </source>
</evidence>
<keyword evidence="7 10" id="KW-0067">ATP-binding</keyword>
<evidence type="ECO:0000256" key="10">
    <source>
        <dbReference type="HAMAP-Rule" id="MF_00061"/>
    </source>
</evidence>
<dbReference type="KEGG" id="kmn:HW532_04895"/>
<dbReference type="Gene3D" id="3.30.230.10">
    <property type="match status" value="1"/>
</dbReference>
<dbReference type="GO" id="GO:0005524">
    <property type="term" value="F:ATP binding"/>
    <property type="evidence" value="ECO:0007669"/>
    <property type="project" value="UniProtKB-UniRule"/>
</dbReference>
<dbReference type="Gene3D" id="3.30.70.890">
    <property type="entry name" value="GHMP kinase, C-terminal domain"/>
    <property type="match status" value="1"/>
</dbReference>
<keyword evidence="4 10" id="KW-0808">Transferase</keyword>
<comment type="pathway">
    <text evidence="10">Isoprenoid biosynthesis; isopentenyl diphosphate biosynthesis via DXP pathway; isopentenyl diphosphate from 1-deoxy-D-xylulose 5-phosphate: step 3/6.</text>
</comment>
<dbReference type="AlphaFoldDB" id="A0A7S8C2E4"/>
<evidence type="ECO:0000259" key="11">
    <source>
        <dbReference type="Pfam" id="PF00288"/>
    </source>
</evidence>
<dbReference type="SUPFAM" id="SSF55060">
    <property type="entry name" value="GHMP Kinase, C-terminal domain"/>
    <property type="match status" value="1"/>
</dbReference>
<dbReference type="Pfam" id="PF00288">
    <property type="entry name" value="GHMP_kinases_N"/>
    <property type="match status" value="1"/>
</dbReference>
<dbReference type="PIRSF" id="PIRSF010376">
    <property type="entry name" value="IspE"/>
    <property type="match status" value="1"/>
</dbReference>
<evidence type="ECO:0000256" key="3">
    <source>
        <dbReference type="ARBA" id="ARBA00017473"/>
    </source>
</evidence>
<dbReference type="InterPro" id="IPR013750">
    <property type="entry name" value="GHMP_kinase_C_dom"/>
</dbReference>
<dbReference type="HAMAP" id="MF_00061">
    <property type="entry name" value="IspE"/>
    <property type="match status" value="1"/>
</dbReference>